<evidence type="ECO:0000313" key="2">
    <source>
        <dbReference type="EMBL" id="EMS73837.1"/>
    </source>
</evidence>
<gene>
    <name evidence="2" type="ORF">CTER_0135</name>
</gene>
<reference evidence="2 3" key="1">
    <citation type="journal article" date="2013" name="Genome Announc.">
        <title>Draft Genome Sequence of the Cellulolytic, Mesophilic, Anaerobic Bacterium Clostridium termitidis Strain CT1112 (DSM 5398).</title>
        <authorList>
            <person name="Lal S."/>
            <person name="Ramachandran U."/>
            <person name="Zhang X."/>
            <person name="Munir R."/>
            <person name="Sparling R."/>
            <person name="Levin D.B."/>
        </authorList>
    </citation>
    <scope>NUCLEOTIDE SEQUENCE [LARGE SCALE GENOMIC DNA]</scope>
    <source>
        <strain evidence="2 3">CT1112</strain>
    </source>
</reference>
<dbReference type="RefSeq" id="WP_004623380.1">
    <property type="nucleotide sequence ID" value="NZ_AORV01000013.1"/>
</dbReference>
<dbReference type="STRING" id="1195236.CTER_0135"/>
<dbReference type="eggNOG" id="COG3828">
    <property type="taxonomic scope" value="Bacteria"/>
</dbReference>
<name>S0FPR8_RUMCE</name>
<keyword evidence="3" id="KW-1185">Reference proteome</keyword>
<proteinExistence type="predicted"/>
<dbReference type="PANTHER" id="PTHR40469">
    <property type="entry name" value="SECRETED GLYCOSYL HYDROLASE"/>
    <property type="match status" value="1"/>
</dbReference>
<dbReference type="EMBL" id="AORV01000013">
    <property type="protein sequence ID" value="EMS73837.1"/>
    <property type="molecule type" value="Genomic_DNA"/>
</dbReference>
<dbReference type="Proteomes" id="UP000014155">
    <property type="component" value="Unassembled WGS sequence"/>
</dbReference>
<comment type="caution">
    <text evidence="2">The sequence shown here is derived from an EMBL/GenBank/DDBJ whole genome shotgun (WGS) entry which is preliminary data.</text>
</comment>
<dbReference type="Pfam" id="PF06283">
    <property type="entry name" value="ThuA"/>
    <property type="match status" value="1"/>
</dbReference>
<dbReference type="AlphaFoldDB" id="S0FPR8"/>
<evidence type="ECO:0000313" key="3">
    <source>
        <dbReference type="Proteomes" id="UP000014155"/>
    </source>
</evidence>
<organism evidence="2 3">
    <name type="scientific">Ruminiclostridium cellobioparum subsp. termitidis CT1112</name>
    <dbReference type="NCBI Taxonomy" id="1195236"/>
    <lineage>
        <taxon>Bacteria</taxon>
        <taxon>Bacillati</taxon>
        <taxon>Bacillota</taxon>
        <taxon>Clostridia</taxon>
        <taxon>Eubacteriales</taxon>
        <taxon>Oscillospiraceae</taxon>
        <taxon>Ruminiclostridium</taxon>
    </lineage>
</organism>
<protein>
    <submittedName>
        <fullName evidence="2">Trehalose utilization</fullName>
    </submittedName>
</protein>
<dbReference type="InterPro" id="IPR029062">
    <property type="entry name" value="Class_I_gatase-like"/>
</dbReference>
<dbReference type="SUPFAM" id="SSF52317">
    <property type="entry name" value="Class I glutamine amidotransferase-like"/>
    <property type="match status" value="1"/>
</dbReference>
<sequence>MKKKILTILGDFYHSHDLAYTAMEKAVADLQQKAGAGIELIDSSVENLGEILKQKYDLVVLYKENRVNPTDEVVYNWMTSELEQQITRYVKDGGSLLAWHSGLVRYESHEQFTEMLRGYFEYHPSERQVKYTGVSSNTGIMPGETFEVLDEHYMIKAIPVENSVFLTSESTEGKVEAGWAHEYGNGRVCCLTPTHRAEGMTNEVMLDLLGQCVTWCLKL</sequence>
<accession>S0FPR8</accession>
<dbReference type="InterPro" id="IPR029010">
    <property type="entry name" value="ThuA-like"/>
</dbReference>
<dbReference type="PATRIC" id="fig|1195236.3.peg.435"/>
<feature type="domain" description="ThuA-like" evidence="1">
    <location>
        <begin position="26"/>
        <end position="216"/>
    </location>
</feature>
<evidence type="ECO:0000259" key="1">
    <source>
        <dbReference type="Pfam" id="PF06283"/>
    </source>
</evidence>
<dbReference type="Gene3D" id="3.40.50.880">
    <property type="match status" value="1"/>
</dbReference>
<dbReference type="PANTHER" id="PTHR40469:SF2">
    <property type="entry name" value="GALACTOSE-BINDING DOMAIN-LIKE SUPERFAMILY PROTEIN"/>
    <property type="match status" value="1"/>
</dbReference>